<accession>A0A9D4U1X8</accession>
<keyword evidence="2" id="KW-1185">Reference proteome</keyword>
<proteinExistence type="predicted"/>
<evidence type="ECO:0000313" key="2">
    <source>
        <dbReference type="Proteomes" id="UP000886520"/>
    </source>
</evidence>
<reference evidence="1" key="1">
    <citation type="submission" date="2021-01" db="EMBL/GenBank/DDBJ databases">
        <title>Adiantum capillus-veneris genome.</title>
        <authorList>
            <person name="Fang Y."/>
            <person name="Liao Q."/>
        </authorList>
    </citation>
    <scope>NUCLEOTIDE SEQUENCE</scope>
    <source>
        <strain evidence="1">H3</strain>
        <tissue evidence="1">Leaf</tissue>
    </source>
</reference>
<dbReference type="AlphaFoldDB" id="A0A9D4U1X8"/>
<dbReference type="Proteomes" id="UP000886520">
    <property type="component" value="Chromosome 25"/>
</dbReference>
<comment type="caution">
    <text evidence="1">The sequence shown here is derived from an EMBL/GenBank/DDBJ whole genome shotgun (WGS) entry which is preliminary data.</text>
</comment>
<organism evidence="1 2">
    <name type="scientific">Adiantum capillus-veneris</name>
    <name type="common">Maidenhair fern</name>
    <dbReference type="NCBI Taxonomy" id="13818"/>
    <lineage>
        <taxon>Eukaryota</taxon>
        <taxon>Viridiplantae</taxon>
        <taxon>Streptophyta</taxon>
        <taxon>Embryophyta</taxon>
        <taxon>Tracheophyta</taxon>
        <taxon>Polypodiopsida</taxon>
        <taxon>Polypodiidae</taxon>
        <taxon>Polypodiales</taxon>
        <taxon>Pteridineae</taxon>
        <taxon>Pteridaceae</taxon>
        <taxon>Vittarioideae</taxon>
        <taxon>Adiantum</taxon>
    </lineage>
</organism>
<sequence length="147" mass="15449">MVLKLKPEQLGLGPNLAGPASASLAVMRYGGDGHARDRGRGQPRRQFSAYHPYANILRSTPLHSKRAEGNSCGASDADDELMKNNFAVPTCSVTSPGVPLFQDAASSTSAAAPYWASSSIPPSSCISIPLPANLYPQGPPEMTLRAI</sequence>
<protein>
    <submittedName>
        <fullName evidence="1">Uncharacterized protein</fullName>
    </submittedName>
</protein>
<gene>
    <name evidence="1" type="ORF">GOP47_0025298</name>
</gene>
<name>A0A9D4U1X8_ADICA</name>
<dbReference type="EMBL" id="JABFUD020000025">
    <property type="protein sequence ID" value="KAI5058979.1"/>
    <property type="molecule type" value="Genomic_DNA"/>
</dbReference>
<evidence type="ECO:0000313" key="1">
    <source>
        <dbReference type="EMBL" id="KAI5058979.1"/>
    </source>
</evidence>